<name>A0A6J5FKB6_9BURK</name>
<keyword evidence="2" id="KW-1185">Reference proteome</keyword>
<protein>
    <submittedName>
        <fullName evidence="1">Uncharacterized protein</fullName>
    </submittedName>
</protein>
<dbReference type="EMBL" id="CADIKI010000003">
    <property type="protein sequence ID" value="CAB3782113.1"/>
    <property type="molecule type" value="Genomic_DNA"/>
</dbReference>
<sequence length="140" mass="14274">MENPMTEDTTVPTTDTPVSELPTAVQTEGEAGNVNALVVVGMPASGSTSAEIVKSDLGESSNAANSAATVVDASALPATIAPHLEAIYRAAVDHAGSATKPSLFSEIKEHASGMLHSIRNGMSVAEGDFVAKLEKLVSLL</sequence>
<dbReference type="AlphaFoldDB" id="A0A6J5FKB6"/>
<dbReference type="Proteomes" id="UP000494252">
    <property type="component" value="Unassembled WGS sequence"/>
</dbReference>
<organism evidence="1 2">
    <name type="scientific">Paraburkholderia fynbosensis</name>
    <dbReference type="NCBI Taxonomy" id="1200993"/>
    <lineage>
        <taxon>Bacteria</taxon>
        <taxon>Pseudomonadati</taxon>
        <taxon>Pseudomonadota</taxon>
        <taxon>Betaproteobacteria</taxon>
        <taxon>Burkholderiales</taxon>
        <taxon>Burkholderiaceae</taxon>
        <taxon>Paraburkholderia</taxon>
    </lineage>
</organism>
<accession>A0A6J5FKB6</accession>
<reference evidence="1 2" key="1">
    <citation type="submission" date="2020-04" db="EMBL/GenBank/DDBJ databases">
        <authorList>
            <person name="De Canck E."/>
        </authorList>
    </citation>
    <scope>NUCLEOTIDE SEQUENCE [LARGE SCALE GENOMIC DNA]</scope>
    <source>
        <strain evidence="1 2">LMG 27177</strain>
    </source>
</reference>
<evidence type="ECO:0000313" key="1">
    <source>
        <dbReference type="EMBL" id="CAB3782113.1"/>
    </source>
</evidence>
<proteinExistence type="predicted"/>
<gene>
    <name evidence="1" type="ORF">LMG27177_01169</name>
</gene>
<evidence type="ECO:0000313" key="2">
    <source>
        <dbReference type="Proteomes" id="UP000494252"/>
    </source>
</evidence>
<dbReference type="RefSeq" id="WP_175158515.1">
    <property type="nucleotide sequence ID" value="NZ_CADIKI010000003.1"/>
</dbReference>